<keyword evidence="3" id="KW-0255">Endonuclease</keyword>
<dbReference type="GO" id="GO:0004519">
    <property type="term" value="F:endonuclease activity"/>
    <property type="evidence" value="ECO:0007669"/>
    <property type="project" value="UniProtKB-KW"/>
</dbReference>
<name>A0ABW6ZAP2_9ACTN</name>
<dbReference type="PANTHER" id="PTHR24094:SF15">
    <property type="entry name" value="AMP-DEPENDENT SYNTHETASE_LIGASE DOMAIN-CONTAINING PROTEIN-RELATED"/>
    <property type="match status" value="1"/>
</dbReference>
<dbReference type="Pfam" id="PF07510">
    <property type="entry name" value="GmrSD_C"/>
    <property type="match status" value="1"/>
</dbReference>
<dbReference type="InterPro" id="IPR011089">
    <property type="entry name" value="GmrSD_C"/>
</dbReference>
<dbReference type="RefSeq" id="WP_244405974.1">
    <property type="nucleotide sequence ID" value="NZ_JBICBM010000034.1"/>
</dbReference>
<dbReference type="Proteomes" id="UP001603418">
    <property type="component" value="Unassembled WGS sequence"/>
</dbReference>
<evidence type="ECO:0000313" key="4">
    <source>
        <dbReference type="Proteomes" id="UP001603418"/>
    </source>
</evidence>
<comment type="caution">
    <text evidence="3">The sequence shown here is derived from an EMBL/GenBank/DDBJ whole genome shotgun (WGS) entry which is preliminary data.</text>
</comment>
<proteinExistence type="predicted"/>
<keyword evidence="3" id="KW-0378">Hydrolase</keyword>
<feature type="domain" description="GmrSD restriction endonucleases C-terminal" evidence="2">
    <location>
        <begin position="154"/>
        <end position="246"/>
    </location>
</feature>
<sequence length="267" mass="28802">MRWTVGRDQHNDEKMTVVIVLALGVLIAPTPAGQGTLKSSRSRRAALRRPAGESPQPQGPGGDGQAPAGPAVLPGGRAPGADRRTAGGGERPPGRDGYSREQFRHWVDADRDGCNTRNEVLLAEATVAPEVTGRCTITAGTGQWWSWYDERTLTSKDDVDIDHMVPLAEAWDSGASAWSARERQDYANDLGDDRSLLAVTDRVNQAKADQDPAEWMPPAASATCRYIADWVTVKTRWGLTADPAEHAAVQKTTARCNGPEITVVLAR</sequence>
<accession>A0ABW6ZAP2</accession>
<feature type="region of interest" description="Disordered" evidence="1">
    <location>
        <begin position="30"/>
        <end position="100"/>
    </location>
</feature>
<dbReference type="EMBL" id="JBICBM010000034">
    <property type="protein sequence ID" value="MFF9887662.1"/>
    <property type="molecule type" value="Genomic_DNA"/>
</dbReference>
<reference evidence="3 4" key="1">
    <citation type="submission" date="2024-10" db="EMBL/GenBank/DDBJ databases">
        <title>The Natural Products Discovery Center: Release of the First 8490 Sequenced Strains for Exploring Actinobacteria Biosynthetic Diversity.</title>
        <authorList>
            <person name="Kalkreuter E."/>
            <person name="Kautsar S.A."/>
            <person name="Yang D."/>
            <person name="Bader C.D."/>
            <person name="Teijaro C.N."/>
            <person name="Fluegel L."/>
            <person name="Davis C.M."/>
            <person name="Simpson J.R."/>
            <person name="Lauterbach L."/>
            <person name="Steele A.D."/>
            <person name="Gui C."/>
            <person name="Meng S."/>
            <person name="Li G."/>
            <person name="Viehrig K."/>
            <person name="Ye F."/>
            <person name="Su P."/>
            <person name="Kiefer A.F."/>
            <person name="Nichols A."/>
            <person name="Cepeda A.J."/>
            <person name="Yan W."/>
            <person name="Fan B."/>
            <person name="Jiang Y."/>
            <person name="Adhikari A."/>
            <person name="Zheng C.-J."/>
            <person name="Schuster L."/>
            <person name="Cowan T.M."/>
            <person name="Smanski M.J."/>
            <person name="Chevrette M.G."/>
            <person name="De Carvalho L.P.S."/>
            <person name="Shen B."/>
        </authorList>
    </citation>
    <scope>NUCLEOTIDE SEQUENCE [LARGE SCALE GENOMIC DNA]</scope>
    <source>
        <strain evidence="3 4">NPDC013366</strain>
    </source>
</reference>
<evidence type="ECO:0000256" key="1">
    <source>
        <dbReference type="SAM" id="MobiDB-lite"/>
    </source>
</evidence>
<gene>
    <name evidence="3" type="ORF">ACF1HC_39810</name>
</gene>
<keyword evidence="4" id="KW-1185">Reference proteome</keyword>
<protein>
    <submittedName>
        <fullName evidence="3">HNH endonuclease family protein</fullName>
    </submittedName>
</protein>
<evidence type="ECO:0000259" key="2">
    <source>
        <dbReference type="Pfam" id="PF07510"/>
    </source>
</evidence>
<evidence type="ECO:0000313" key="3">
    <source>
        <dbReference type="EMBL" id="MFF9887662.1"/>
    </source>
</evidence>
<organism evidence="3 4">
    <name type="scientific">Streptomyces eurythermus</name>
    <dbReference type="NCBI Taxonomy" id="42237"/>
    <lineage>
        <taxon>Bacteria</taxon>
        <taxon>Bacillati</taxon>
        <taxon>Actinomycetota</taxon>
        <taxon>Actinomycetes</taxon>
        <taxon>Kitasatosporales</taxon>
        <taxon>Streptomycetaceae</taxon>
        <taxon>Streptomyces</taxon>
    </lineage>
</organism>
<dbReference type="PANTHER" id="PTHR24094">
    <property type="entry name" value="SECRETED PROTEIN"/>
    <property type="match status" value="1"/>
</dbReference>
<keyword evidence="3" id="KW-0540">Nuclease</keyword>